<keyword evidence="3" id="KW-1185">Reference proteome</keyword>
<proteinExistence type="predicted"/>
<feature type="compositionally biased region" description="Basic and acidic residues" evidence="1">
    <location>
        <begin position="1"/>
        <end position="14"/>
    </location>
</feature>
<evidence type="ECO:0000313" key="2">
    <source>
        <dbReference type="EMBL" id="GHI26124.1"/>
    </source>
</evidence>
<comment type="caution">
    <text evidence="2">The sequence shown here is derived from an EMBL/GenBank/DDBJ whole genome shotgun (WGS) entry which is preliminary data.</text>
</comment>
<dbReference type="Proteomes" id="UP001052739">
    <property type="component" value="Unassembled WGS sequence"/>
</dbReference>
<feature type="region of interest" description="Disordered" evidence="1">
    <location>
        <begin position="1"/>
        <end position="24"/>
    </location>
</feature>
<evidence type="ECO:0000256" key="1">
    <source>
        <dbReference type="SAM" id="MobiDB-lite"/>
    </source>
</evidence>
<dbReference type="RefSeq" id="WP_190221557.1">
    <property type="nucleotide sequence ID" value="NZ_BNBS01000003.1"/>
</dbReference>
<dbReference type="EMBL" id="BNDW01000102">
    <property type="protein sequence ID" value="GHI26124.1"/>
    <property type="molecule type" value="Genomic_DNA"/>
</dbReference>
<evidence type="ECO:0000313" key="3">
    <source>
        <dbReference type="Proteomes" id="UP001052739"/>
    </source>
</evidence>
<protein>
    <submittedName>
        <fullName evidence="2">Uncharacterized protein</fullName>
    </submittedName>
</protein>
<gene>
    <name evidence="2" type="ORF">Shyd_74950</name>
</gene>
<sequence length="55" mass="5660">MNPEERAHAYDASRARRGGPVPHAGLLRHGLAPLADRLPDGVAPACDPPVEPAGG</sequence>
<organism evidence="2 3">
    <name type="scientific">Streptomyces hydrogenans</name>
    <dbReference type="NCBI Taxonomy" id="1873719"/>
    <lineage>
        <taxon>Bacteria</taxon>
        <taxon>Bacillati</taxon>
        <taxon>Actinomycetota</taxon>
        <taxon>Actinomycetes</taxon>
        <taxon>Kitasatosporales</taxon>
        <taxon>Streptomycetaceae</taxon>
        <taxon>Streptomyces</taxon>
    </lineage>
</organism>
<accession>A0ABQ3PM83</accession>
<reference evidence="2" key="1">
    <citation type="submission" date="2024-05" db="EMBL/GenBank/DDBJ databases">
        <title>Whole genome shotgun sequence of Streptomyces hydrogenans NBRC 13475.</title>
        <authorList>
            <person name="Komaki H."/>
            <person name="Tamura T."/>
        </authorList>
    </citation>
    <scope>NUCLEOTIDE SEQUENCE</scope>
    <source>
        <strain evidence="2">NBRC 13475</strain>
    </source>
</reference>
<name>A0ABQ3PM83_9ACTN</name>